<comment type="similarity">
    <text evidence="1">Belongs to the LacAB/RpiB family.</text>
</comment>
<comment type="caution">
    <text evidence="4">The sequence shown here is derived from an EMBL/GenBank/DDBJ whole genome shotgun (WGS) entry which is preliminary data.</text>
</comment>
<dbReference type="Pfam" id="PF02502">
    <property type="entry name" value="LacAB_rpiB"/>
    <property type="match status" value="1"/>
</dbReference>
<dbReference type="PIRSF" id="PIRSF005384">
    <property type="entry name" value="RpiB_LacA_B"/>
    <property type="match status" value="1"/>
</dbReference>
<sequence length="155" mass="17068">MHIAIGSDHCGFEMKIALLPFFKTIGCDVVDYGCYSGETVDFPDISSEICDAVRSGKSERGILFCGTGVGAAIASNKINGIRAAVCHDIHSAHQSVEHDNVNVMCIGAQIIGPWLAEDLIKSFVNANFRPEEHLMRRVEKLEQLERRSSREFNAD</sequence>
<dbReference type="InterPro" id="IPR003500">
    <property type="entry name" value="RpiB_LacA_LacB"/>
</dbReference>
<dbReference type="InterPro" id="IPR036569">
    <property type="entry name" value="RpiB_LacA_LacB_sf"/>
</dbReference>
<evidence type="ECO:0000313" key="4">
    <source>
        <dbReference type="EMBL" id="TYS40780.1"/>
    </source>
</evidence>
<dbReference type="GO" id="GO:0005975">
    <property type="term" value="P:carbohydrate metabolic process"/>
    <property type="evidence" value="ECO:0007669"/>
    <property type="project" value="InterPro"/>
</dbReference>
<accession>A0A5D4QQX7</accession>
<dbReference type="NCBIfam" id="TIGR00689">
    <property type="entry name" value="rpiB_lacA_lacB"/>
    <property type="match status" value="1"/>
</dbReference>
<evidence type="ECO:0000256" key="3">
    <source>
        <dbReference type="PIRSR" id="PIRSR005384-1"/>
    </source>
</evidence>
<protein>
    <submittedName>
        <fullName evidence="4">RpiB/LacA/LacB family sugar-phosphate isomerase</fullName>
    </submittedName>
</protein>
<dbReference type="SUPFAM" id="SSF89623">
    <property type="entry name" value="Ribose/Galactose isomerase RpiB/AlsB"/>
    <property type="match status" value="1"/>
</dbReference>
<dbReference type="NCBIfam" id="NF004051">
    <property type="entry name" value="PRK05571.1"/>
    <property type="match status" value="1"/>
</dbReference>
<dbReference type="Gene3D" id="3.40.1400.10">
    <property type="entry name" value="Sugar-phosphate isomerase, RpiB/LacA/LacB"/>
    <property type="match status" value="1"/>
</dbReference>
<dbReference type="PANTHER" id="PTHR43732">
    <property type="entry name" value="RIBOSE 5-PHOSPHATE ISOMERASE-RELATED"/>
    <property type="match status" value="1"/>
</dbReference>
<dbReference type="Proteomes" id="UP000322139">
    <property type="component" value="Unassembled WGS sequence"/>
</dbReference>
<dbReference type="RefSeq" id="WP_148977127.1">
    <property type="nucleotide sequence ID" value="NZ_JBNIKU010000021.1"/>
</dbReference>
<gene>
    <name evidence="4" type="ORF">FZD51_24845</name>
</gene>
<feature type="active site" description="Proton donor" evidence="3">
    <location>
        <position position="98"/>
    </location>
</feature>
<dbReference type="PANTHER" id="PTHR43732:SF1">
    <property type="entry name" value="RIBOSE 5-PHOSPHATE ISOMERASE"/>
    <property type="match status" value="1"/>
</dbReference>
<dbReference type="AlphaFoldDB" id="A0A5D4QQX7"/>
<feature type="active site" description="Proton acceptor" evidence="3">
    <location>
        <position position="65"/>
    </location>
</feature>
<dbReference type="InterPro" id="IPR051812">
    <property type="entry name" value="SPI_LacAB/RpiB"/>
</dbReference>
<evidence type="ECO:0000313" key="5">
    <source>
        <dbReference type="Proteomes" id="UP000322139"/>
    </source>
</evidence>
<evidence type="ECO:0000256" key="1">
    <source>
        <dbReference type="ARBA" id="ARBA00008754"/>
    </source>
</evidence>
<dbReference type="EMBL" id="VTER01000021">
    <property type="protein sequence ID" value="TYS40780.1"/>
    <property type="molecule type" value="Genomic_DNA"/>
</dbReference>
<reference evidence="4 5" key="1">
    <citation type="submission" date="2019-08" db="EMBL/GenBank/DDBJ databases">
        <title>Bacillus genomes from the desert of Cuatro Cienegas, Coahuila.</title>
        <authorList>
            <person name="Olmedo-Alvarez G."/>
        </authorList>
    </citation>
    <scope>NUCLEOTIDE SEQUENCE [LARGE SCALE GENOMIC DNA]</scope>
    <source>
        <strain evidence="4 5">CH446_14T</strain>
    </source>
</reference>
<organism evidence="4 5">
    <name type="scientific">Bacillus infantis</name>
    <dbReference type="NCBI Taxonomy" id="324767"/>
    <lineage>
        <taxon>Bacteria</taxon>
        <taxon>Bacillati</taxon>
        <taxon>Bacillota</taxon>
        <taxon>Bacilli</taxon>
        <taxon>Bacillales</taxon>
        <taxon>Bacillaceae</taxon>
        <taxon>Bacillus</taxon>
    </lineage>
</organism>
<evidence type="ECO:0000256" key="2">
    <source>
        <dbReference type="ARBA" id="ARBA00023235"/>
    </source>
</evidence>
<keyword evidence="2 4" id="KW-0413">Isomerase</keyword>
<proteinExistence type="inferred from homology"/>
<dbReference type="GO" id="GO:0016861">
    <property type="term" value="F:intramolecular oxidoreductase activity, interconverting aldoses and ketoses"/>
    <property type="evidence" value="ECO:0007669"/>
    <property type="project" value="UniProtKB-ARBA"/>
</dbReference>
<name>A0A5D4QQX7_9BACI</name>